<evidence type="ECO:0000313" key="2">
    <source>
        <dbReference type="Proteomes" id="UP000179099"/>
    </source>
</evidence>
<dbReference type="EMBL" id="MHMW01000028">
    <property type="protein sequence ID" value="OGZ33678.1"/>
    <property type="molecule type" value="Genomic_DNA"/>
</dbReference>
<gene>
    <name evidence="1" type="ORF">A2Y98_01960</name>
</gene>
<accession>A0A1G2F7T0</accession>
<dbReference type="STRING" id="1801992.A2Y98_01960"/>
<dbReference type="Proteomes" id="UP000179099">
    <property type="component" value="Unassembled WGS sequence"/>
</dbReference>
<dbReference type="AlphaFoldDB" id="A0A1G2F7T0"/>
<reference evidence="1 2" key="1">
    <citation type="journal article" date="2016" name="Nat. Commun.">
        <title>Thousands of microbial genomes shed light on interconnected biogeochemical processes in an aquifer system.</title>
        <authorList>
            <person name="Anantharaman K."/>
            <person name="Brown C.T."/>
            <person name="Hug L.A."/>
            <person name="Sharon I."/>
            <person name="Castelle C.J."/>
            <person name="Probst A.J."/>
            <person name="Thomas B.C."/>
            <person name="Singh A."/>
            <person name="Wilkins M.J."/>
            <person name="Karaoz U."/>
            <person name="Brodie E.L."/>
            <person name="Williams K.H."/>
            <person name="Hubbard S.S."/>
            <person name="Banfield J.F."/>
        </authorList>
    </citation>
    <scope>NUCLEOTIDE SEQUENCE [LARGE SCALE GENOMIC DNA]</scope>
</reference>
<protein>
    <submittedName>
        <fullName evidence="1">NGG1p interacting factor NIF3</fullName>
    </submittedName>
</protein>
<organism evidence="1 2">
    <name type="scientific">Candidatus Portnoybacteria bacterium RBG_19FT_COMBO_36_7</name>
    <dbReference type="NCBI Taxonomy" id="1801992"/>
    <lineage>
        <taxon>Bacteria</taxon>
        <taxon>Candidatus Portnoyibacteriota</taxon>
    </lineage>
</organism>
<sequence length="321" mass="35450">MTIEQVYNLAIKMGIGGDLRGEKQVKGELKKLNQRYQKLSPEKKGRFDKGRLFNPYSDSRILAGNTDKEVRRVMAGIDIDTSELLMARYLGDQYDKKIDLVISHHPSGIALADLSSVMHLQADVLARYGVPINIAEAVMKPRISEVARGVLAINHNKAVDAAKMLGLAFMCVHTPCDNLAASFLDKKIKKDKPETLGNILRSLKEISEYKEAQKLKAGPKIFVGSRHSRAGKIALTEITGGTEGAKEIYQNMANAGIGTVIGMHIKEEYRTEAEKAHVNVIIAGHISSDSLGMNLFLDELEKKGIEIIPCSGLIRIKRFKK</sequence>
<name>A0A1G2F7T0_9BACT</name>
<dbReference type="InterPro" id="IPR036069">
    <property type="entry name" value="DUF34/NIF3_sf"/>
</dbReference>
<comment type="caution">
    <text evidence="1">The sequence shown here is derived from an EMBL/GenBank/DDBJ whole genome shotgun (WGS) entry which is preliminary data.</text>
</comment>
<dbReference type="SUPFAM" id="SSF102705">
    <property type="entry name" value="NIF3 (NGG1p interacting factor 3)-like"/>
    <property type="match status" value="1"/>
</dbReference>
<proteinExistence type="predicted"/>
<evidence type="ECO:0000313" key="1">
    <source>
        <dbReference type="EMBL" id="OGZ33678.1"/>
    </source>
</evidence>